<evidence type="ECO:0008006" key="5">
    <source>
        <dbReference type="Google" id="ProtNLM"/>
    </source>
</evidence>
<gene>
    <name evidence="3" type="ordered locus">SOR_0175</name>
</gene>
<dbReference type="AlphaFoldDB" id="F2QGL5"/>
<evidence type="ECO:0000313" key="4">
    <source>
        <dbReference type="Proteomes" id="UP000008131"/>
    </source>
</evidence>
<accession>F2QGL5</accession>
<evidence type="ECO:0000313" key="3">
    <source>
        <dbReference type="EMBL" id="CBY99876.1"/>
    </source>
</evidence>
<organism evidence="3 4">
    <name type="scientific">Streptococcus oralis (strain Uo5)</name>
    <dbReference type="NCBI Taxonomy" id="927666"/>
    <lineage>
        <taxon>Bacteria</taxon>
        <taxon>Bacillati</taxon>
        <taxon>Bacillota</taxon>
        <taxon>Bacilli</taxon>
        <taxon>Lactobacillales</taxon>
        <taxon>Streptococcaceae</taxon>
        <taxon>Streptococcus</taxon>
    </lineage>
</organism>
<evidence type="ECO:0000256" key="2">
    <source>
        <dbReference type="SAM" id="Phobius"/>
    </source>
</evidence>
<protein>
    <recommendedName>
        <fullName evidence="5">Competence protein ComGF</fullName>
    </recommendedName>
</protein>
<dbReference type="RefSeq" id="WP_000265656.1">
    <property type="nucleotide sequence ID" value="NC_015291.1"/>
</dbReference>
<feature type="region of interest" description="Disordered" evidence="1">
    <location>
        <begin position="109"/>
        <end position="137"/>
    </location>
</feature>
<feature type="compositionally biased region" description="Basic and acidic residues" evidence="1">
    <location>
        <begin position="125"/>
        <end position="137"/>
    </location>
</feature>
<keyword evidence="2" id="KW-1133">Transmembrane helix</keyword>
<keyword evidence="2" id="KW-0472">Membrane</keyword>
<proteinExistence type="predicted"/>
<keyword evidence="2" id="KW-0812">Transmembrane</keyword>
<dbReference type="NCBIfam" id="NF041014">
    <property type="entry name" value="pilin_ComGG_2"/>
    <property type="match status" value="1"/>
</dbReference>
<dbReference type="eggNOG" id="ENOG50304N2">
    <property type="taxonomic scope" value="Bacteria"/>
</dbReference>
<dbReference type="KEGG" id="sor:SOR_0175"/>
<feature type="transmembrane region" description="Helical" evidence="2">
    <location>
        <begin position="12"/>
        <end position="30"/>
    </location>
</feature>
<reference evidence="3 4" key="1">
    <citation type="journal article" date="2011" name="J. Bacteriol.">
        <title>Genome of Streptococcus oralis strain Uo5.</title>
        <authorList>
            <person name="Reichmann P."/>
            <person name="Nuhn M."/>
            <person name="Denapaite D."/>
            <person name="Bruckner R."/>
            <person name="Henrich B."/>
            <person name="Maurer P."/>
            <person name="Rieger M."/>
            <person name="Klages S."/>
            <person name="Reinhard R."/>
            <person name="Hakenbeck R."/>
        </authorList>
    </citation>
    <scope>NUCLEOTIDE SEQUENCE [LARGE SCALE GENOMIC DNA]</scope>
    <source>
        <strain evidence="3 4">Uo5</strain>
    </source>
</reference>
<dbReference type="Proteomes" id="UP000008131">
    <property type="component" value="Chromosome"/>
</dbReference>
<evidence type="ECO:0000256" key="1">
    <source>
        <dbReference type="SAM" id="MobiDB-lite"/>
    </source>
</evidence>
<dbReference type="HOGENOM" id="CLU_132131_3_0_9"/>
<name>F2QGL5_STROU</name>
<dbReference type="InterPro" id="IPR047665">
    <property type="entry name" value="ComGG_streptococcus-type"/>
</dbReference>
<sequence>MWKKQKVKAGVLLYAVTMAAIFSLLLQFYLNRQVAHYQDYALNKEKLAAFAMAKRSKDKVEQESGERVFNLGKVRYQNTKTGFATSVRMNKGNYEFLFPPMKIQEKKIAKKEEVATDSSNQAGKKKSEEKPEKKANS</sequence>
<dbReference type="EMBL" id="FR720602">
    <property type="protein sequence ID" value="CBY99876.1"/>
    <property type="molecule type" value="Genomic_DNA"/>
</dbReference>